<dbReference type="PANTHER" id="PTHR15422">
    <property type="entry name" value="OS05G0565100 PROTEIN"/>
    <property type="match status" value="1"/>
</dbReference>
<feature type="transmembrane region" description="Helical" evidence="12">
    <location>
        <begin position="253"/>
        <end position="270"/>
    </location>
</feature>
<dbReference type="Gene3D" id="1.20.120.1770">
    <property type="match status" value="1"/>
</dbReference>
<dbReference type="Proteomes" id="UP000799429">
    <property type="component" value="Unassembled WGS sequence"/>
</dbReference>
<feature type="compositionally biased region" description="Low complexity" evidence="11">
    <location>
        <begin position="583"/>
        <end position="596"/>
    </location>
</feature>
<reference evidence="14" key="1">
    <citation type="journal article" date="2020" name="Stud. Mycol.">
        <title>101 Dothideomycetes genomes: a test case for predicting lifestyles and emergence of pathogens.</title>
        <authorList>
            <person name="Haridas S."/>
            <person name="Albert R."/>
            <person name="Binder M."/>
            <person name="Bloem J."/>
            <person name="Labutti K."/>
            <person name="Salamov A."/>
            <person name="Andreopoulos B."/>
            <person name="Baker S."/>
            <person name="Barry K."/>
            <person name="Bills G."/>
            <person name="Bluhm B."/>
            <person name="Cannon C."/>
            <person name="Castanera R."/>
            <person name="Culley D."/>
            <person name="Daum C."/>
            <person name="Ezra D."/>
            <person name="Gonzalez J."/>
            <person name="Henrissat B."/>
            <person name="Kuo A."/>
            <person name="Liang C."/>
            <person name="Lipzen A."/>
            <person name="Lutzoni F."/>
            <person name="Magnuson J."/>
            <person name="Mondo S."/>
            <person name="Nolan M."/>
            <person name="Ohm R."/>
            <person name="Pangilinan J."/>
            <person name="Park H.-J."/>
            <person name="Ramirez L."/>
            <person name="Alfaro M."/>
            <person name="Sun H."/>
            <person name="Tritt A."/>
            <person name="Yoshinaga Y."/>
            <person name="Zwiers L.-H."/>
            <person name="Turgeon B."/>
            <person name="Goodwin S."/>
            <person name="Spatafora J."/>
            <person name="Crous P."/>
            <person name="Grigoriev I."/>
        </authorList>
    </citation>
    <scope>NUCLEOTIDE SEQUENCE</scope>
    <source>
        <strain evidence="14">CBS 101060</strain>
    </source>
</reference>
<name>A0A9P4S8C7_9PEZI</name>
<sequence>MSVERGGLAPAGSSTYSSDTLYVGDGTWNSERNTFLLPNLMGLNFETMRYNGMGNRFRNLNGYHSIVKGHGIAAAITFLFVIPTAIFMARFYHRNPRMALRMHIWLQIVTVGLVTATFILGFVAVGPSRALTNPHHGIGLAIYVLVLVQAIGGGLIHHVEKKKERFKIPLKLMLHQWMGRAIALLGIVQIPLGLTLYGSPKVLFIVYAIWTAMLLLAWFILSYRNQPIMDETGSYISTSRTGSRRSRHKSHKGLKGLAAVGAAGAGLAALRRRSRSRNRRDDEVISSRHSSHRPSDSYIAEEKYTEDGHKPHTWRNRLLGAAAVGGALAAARGLFGGKKRRDSYSESSPYNHHPLGGAHSYVSQTDLSRIEEGRPPSSPESGRHHRPGLGHAAALGAGAAGAAALTGSPSRPPPRRSGASIDSYDSRSSFSAEPHPRPSHNARNTIAALGIAGFLRSKLMGRRDRKEQRRIEEIRKHDMTQERIARANSRRRRYTGDGSPRRHHRPQSYTNSAITGSNPELSRHTLRPPPGNGVGASTTTGDPPILPPPPLVDPVGMAHDSSGSEAYTSAGGRKHHRHRAGRDAALAGTGAAVTAGPSNGRDTSRQRSSDGSVASPPVSVKVKMHNDGRHVTLRRLNEQEAAAAREARRQERQRRGRAGSLSSDTNTADDRWRRAEGWNPAQGRATPSTDIPGPSLGPPPPPTHNAQDELHLPPPPPIPASNTVMSGSPGPSTGPYGTETDISNYDSNRRRRRAERAQAKARAAAGGSRVEFT</sequence>
<feature type="compositionally biased region" description="Basic and acidic residues" evidence="11">
    <location>
        <begin position="461"/>
        <end position="485"/>
    </location>
</feature>
<feature type="transmembrane region" description="Helical" evidence="12">
    <location>
        <begin position="177"/>
        <end position="196"/>
    </location>
</feature>
<keyword evidence="4" id="KW-0349">Heme</keyword>
<evidence type="ECO:0000256" key="9">
    <source>
        <dbReference type="ARBA" id="ARBA00023004"/>
    </source>
</evidence>
<dbReference type="GO" id="GO:0140575">
    <property type="term" value="F:transmembrane monodehydroascorbate reductase activity"/>
    <property type="evidence" value="ECO:0007669"/>
    <property type="project" value="InterPro"/>
</dbReference>
<dbReference type="GO" id="GO:0016020">
    <property type="term" value="C:membrane"/>
    <property type="evidence" value="ECO:0007669"/>
    <property type="project" value="UniProtKB-SubCell"/>
</dbReference>
<evidence type="ECO:0000256" key="3">
    <source>
        <dbReference type="ARBA" id="ARBA00022448"/>
    </source>
</evidence>
<evidence type="ECO:0000256" key="11">
    <source>
        <dbReference type="SAM" id="MobiDB-lite"/>
    </source>
</evidence>
<comment type="caution">
    <text evidence="14">The sequence shown here is derived from an EMBL/GenBank/DDBJ whole genome shotgun (WGS) entry which is preliminary data.</text>
</comment>
<evidence type="ECO:0000256" key="8">
    <source>
        <dbReference type="ARBA" id="ARBA00022989"/>
    </source>
</evidence>
<feature type="compositionally biased region" description="Low complexity" evidence="11">
    <location>
        <begin position="726"/>
        <end position="740"/>
    </location>
</feature>
<dbReference type="GO" id="GO:0020037">
    <property type="term" value="F:heme binding"/>
    <property type="evidence" value="ECO:0007669"/>
    <property type="project" value="TreeGrafter"/>
</dbReference>
<dbReference type="PANTHER" id="PTHR15422:SF24">
    <property type="entry name" value="DOMON RELATED DOMAIN-CONTAINING PROTEIN"/>
    <property type="match status" value="1"/>
</dbReference>
<keyword evidence="7" id="KW-0249">Electron transport</keyword>
<dbReference type="GO" id="GO:0046872">
    <property type="term" value="F:metal ion binding"/>
    <property type="evidence" value="ECO:0007669"/>
    <property type="project" value="UniProtKB-KW"/>
</dbReference>
<proteinExistence type="predicted"/>
<feature type="compositionally biased region" description="Polar residues" evidence="11">
    <location>
        <begin position="507"/>
        <end position="520"/>
    </location>
</feature>
<evidence type="ECO:0000256" key="10">
    <source>
        <dbReference type="ARBA" id="ARBA00023136"/>
    </source>
</evidence>
<evidence type="ECO:0000256" key="12">
    <source>
        <dbReference type="SAM" id="Phobius"/>
    </source>
</evidence>
<feature type="transmembrane region" description="Helical" evidence="12">
    <location>
        <begin position="72"/>
        <end position="92"/>
    </location>
</feature>
<feature type="transmembrane region" description="Helical" evidence="12">
    <location>
        <begin position="104"/>
        <end position="125"/>
    </location>
</feature>
<evidence type="ECO:0000256" key="6">
    <source>
        <dbReference type="ARBA" id="ARBA00022723"/>
    </source>
</evidence>
<dbReference type="InterPro" id="IPR045150">
    <property type="entry name" value="CYB561D1/2"/>
</dbReference>
<evidence type="ECO:0000256" key="5">
    <source>
        <dbReference type="ARBA" id="ARBA00022692"/>
    </source>
</evidence>
<evidence type="ECO:0000256" key="1">
    <source>
        <dbReference type="ARBA" id="ARBA00001970"/>
    </source>
</evidence>
<feature type="compositionally biased region" description="Basic and acidic residues" evidence="11">
    <location>
        <begin position="624"/>
        <end position="650"/>
    </location>
</feature>
<dbReference type="InterPro" id="IPR006593">
    <property type="entry name" value="Cyt_b561/ferric_Rdtase_TM"/>
</dbReference>
<keyword evidence="15" id="KW-1185">Reference proteome</keyword>
<evidence type="ECO:0000313" key="15">
    <source>
        <dbReference type="Proteomes" id="UP000799429"/>
    </source>
</evidence>
<evidence type="ECO:0000259" key="13">
    <source>
        <dbReference type="PROSITE" id="PS50939"/>
    </source>
</evidence>
<feature type="compositionally biased region" description="Low complexity" evidence="11">
    <location>
        <begin position="612"/>
        <end position="621"/>
    </location>
</feature>
<dbReference type="Pfam" id="PF03188">
    <property type="entry name" value="Cytochrom_B561"/>
    <property type="match status" value="1"/>
</dbReference>
<feature type="compositionally biased region" description="Low complexity" evidence="11">
    <location>
        <begin position="416"/>
        <end position="431"/>
    </location>
</feature>
<dbReference type="PROSITE" id="PS50939">
    <property type="entry name" value="CYTOCHROME_B561"/>
    <property type="match status" value="1"/>
</dbReference>
<dbReference type="OrthoDB" id="19261at2759"/>
<dbReference type="SMART" id="SM00665">
    <property type="entry name" value="B561"/>
    <property type="match status" value="1"/>
</dbReference>
<feature type="region of interest" description="Disordered" evidence="11">
    <location>
        <begin position="271"/>
        <end position="300"/>
    </location>
</feature>
<organism evidence="14 15">
    <name type="scientific">Patellaria atrata CBS 101060</name>
    <dbReference type="NCBI Taxonomy" id="1346257"/>
    <lineage>
        <taxon>Eukaryota</taxon>
        <taxon>Fungi</taxon>
        <taxon>Dikarya</taxon>
        <taxon>Ascomycota</taxon>
        <taxon>Pezizomycotina</taxon>
        <taxon>Dothideomycetes</taxon>
        <taxon>Dothideomycetes incertae sedis</taxon>
        <taxon>Patellariales</taxon>
        <taxon>Patellariaceae</taxon>
        <taxon>Patellaria</taxon>
    </lineage>
</organism>
<comment type="cofactor">
    <cofactor evidence="1">
        <name>heme b</name>
        <dbReference type="ChEBI" id="CHEBI:60344"/>
    </cofactor>
</comment>
<keyword evidence="8 12" id="KW-1133">Transmembrane helix</keyword>
<keyword evidence="6" id="KW-0479">Metal-binding</keyword>
<keyword evidence="10 12" id="KW-0472">Membrane</keyword>
<feature type="region of interest" description="Disordered" evidence="11">
    <location>
        <begin position="460"/>
        <end position="773"/>
    </location>
</feature>
<keyword evidence="3" id="KW-0813">Transport</keyword>
<dbReference type="CDD" id="cd08760">
    <property type="entry name" value="Cyt_b561_FRRS1_like"/>
    <property type="match status" value="1"/>
</dbReference>
<evidence type="ECO:0000256" key="4">
    <source>
        <dbReference type="ARBA" id="ARBA00022617"/>
    </source>
</evidence>
<dbReference type="AlphaFoldDB" id="A0A9P4S8C7"/>
<feature type="transmembrane region" description="Helical" evidence="12">
    <location>
        <begin position="137"/>
        <end position="156"/>
    </location>
</feature>
<feature type="transmembrane region" description="Helical" evidence="12">
    <location>
        <begin position="202"/>
        <end position="221"/>
    </location>
</feature>
<keyword evidence="9" id="KW-0408">Iron</keyword>
<feature type="region of interest" description="Disordered" evidence="11">
    <location>
        <begin position="339"/>
        <end position="443"/>
    </location>
</feature>
<evidence type="ECO:0000256" key="2">
    <source>
        <dbReference type="ARBA" id="ARBA00004141"/>
    </source>
</evidence>
<feature type="domain" description="Cytochrome b561" evidence="13">
    <location>
        <begin position="34"/>
        <end position="232"/>
    </location>
</feature>
<evidence type="ECO:0000256" key="7">
    <source>
        <dbReference type="ARBA" id="ARBA00022982"/>
    </source>
</evidence>
<accession>A0A9P4S8C7</accession>
<keyword evidence="5 12" id="KW-0812">Transmembrane</keyword>
<evidence type="ECO:0000313" key="14">
    <source>
        <dbReference type="EMBL" id="KAF2837894.1"/>
    </source>
</evidence>
<gene>
    <name evidence="14" type="ORF">M501DRAFT_986091</name>
</gene>
<comment type="subcellular location">
    <subcellularLocation>
        <location evidence="2">Membrane</location>
        <topology evidence="2">Multi-pass membrane protein</topology>
    </subcellularLocation>
</comment>
<protein>
    <recommendedName>
        <fullName evidence="13">Cytochrome b561 domain-containing protein</fullName>
    </recommendedName>
</protein>
<dbReference type="EMBL" id="MU006098">
    <property type="protein sequence ID" value="KAF2837894.1"/>
    <property type="molecule type" value="Genomic_DNA"/>
</dbReference>
<feature type="compositionally biased region" description="Low complexity" evidence="11">
    <location>
        <begin position="389"/>
        <end position="409"/>
    </location>
</feature>